<evidence type="ECO:0000313" key="4">
    <source>
        <dbReference type="Proteomes" id="UP001491552"/>
    </source>
</evidence>
<dbReference type="InterPro" id="IPR004839">
    <property type="entry name" value="Aminotransferase_I/II_large"/>
</dbReference>
<dbReference type="PANTHER" id="PTHR42691:SF1">
    <property type="entry name" value="ASPARTATE AMINOTRANSFERASE YHDR-RELATED"/>
    <property type="match status" value="1"/>
</dbReference>
<dbReference type="Pfam" id="PF00155">
    <property type="entry name" value="Aminotran_1_2"/>
    <property type="match status" value="1"/>
</dbReference>
<comment type="cofactor">
    <cofactor evidence="1">
        <name>pyridoxal 5'-phosphate</name>
        <dbReference type="ChEBI" id="CHEBI:597326"/>
    </cofactor>
</comment>
<feature type="domain" description="Aminotransferase class I/classII large" evidence="2">
    <location>
        <begin position="41"/>
        <end position="381"/>
    </location>
</feature>
<evidence type="ECO:0000313" key="3">
    <source>
        <dbReference type="EMBL" id="MEQ2510519.1"/>
    </source>
</evidence>
<dbReference type="SUPFAM" id="SSF53383">
    <property type="entry name" value="PLP-dependent transferases"/>
    <property type="match status" value="1"/>
</dbReference>
<dbReference type="PANTHER" id="PTHR42691">
    <property type="entry name" value="ASPARTATE AMINOTRANSFERASE YHDR-RELATED"/>
    <property type="match status" value="1"/>
</dbReference>
<name>A0ABV1G5B1_9FIRM</name>
<accession>A0ABV1G5B1</accession>
<evidence type="ECO:0000256" key="1">
    <source>
        <dbReference type="RuleBase" id="RU000481"/>
    </source>
</evidence>
<reference evidence="3 4" key="1">
    <citation type="submission" date="2024-03" db="EMBL/GenBank/DDBJ databases">
        <title>Human intestinal bacterial collection.</title>
        <authorList>
            <person name="Pauvert C."/>
            <person name="Hitch T.C.A."/>
            <person name="Clavel T."/>
        </authorList>
    </citation>
    <scope>NUCLEOTIDE SEQUENCE [LARGE SCALE GENOMIC DNA]</scope>
    <source>
        <strain evidence="3 4">CLA-AA-H192</strain>
    </source>
</reference>
<gene>
    <name evidence="3" type="ORF">WMO66_04525</name>
</gene>
<dbReference type="EC" id="2.6.1.-" evidence="1"/>
<dbReference type="Proteomes" id="UP001491552">
    <property type="component" value="Unassembled WGS sequence"/>
</dbReference>
<dbReference type="RefSeq" id="WP_349135193.1">
    <property type="nucleotide sequence ID" value="NZ_JBBMFF010000163.1"/>
</dbReference>
<dbReference type="Gene3D" id="3.40.640.10">
    <property type="entry name" value="Type I PLP-dependent aspartate aminotransferase-like (Major domain)"/>
    <property type="match status" value="1"/>
</dbReference>
<keyword evidence="1 3" id="KW-0808">Transferase</keyword>
<dbReference type="InterPro" id="IPR015424">
    <property type="entry name" value="PyrdxlP-dep_Trfase"/>
</dbReference>
<sequence>MISESLVHLGEKKSGIRELFEYGLRQAAVVGKENVYDYSLGNPSVPAPEEVASIIRELLEGDSLALHGYTPAGGAKEAQQAVADDLTQRSGDTIRPENIFFTCGAAPALVAVLRALAVEDAEFVAIAPYFPEYQVFVSYNGGKFVEVPPDTKNFQVDIAAVERALTPHTQAVLVNSPNNPSGVIYSRETLTALGALLERKSAEYGHPIYIIADEPYRELVYDNAEVPYIPGIYRDTVICYSYSKSLSMPGERIGYVCIPDSVTDSAKLHAAVAGASRAFGHVCAPSMMQRVIARATGLRPDLEAYDKNRHTLYNALTEMGYECVKPEGAFYMMVKAPGGDAHAFSERAKKENLLLVPADSFGCPGFFRISTCVDPAMIQRSLPAFRRVLQD</sequence>
<dbReference type="InterPro" id="IPR004838">
    <property type="entry name" value="NHTrfase_class1_PyrdxlP-BS"/>
</dbReference>
<dbReference type="EMBL" id="JBBMFF010000163">
    <property type="protein sequence ID" value="MEQ2510519.1"/>
    <property type="molecule type" value="Genomic_DNA"/>
</dbReference>
<comment type="caution">
    <text evidence="3">The sequence shown here is derived from an EMBL/GenBank/DDBJ whole genome shotgun (WGS) entry which is preliminary data.</text>
</comment>
<keyword evidence="4" id="KW-1185">Reference proteome</keyword>
<dbReference type="NCBIfam" id="NF005305">
    <property type="entry name" value="PRK06836.1"/>
    <property type="match status" value="1"/>
</dbReference>
<dbReference type="GO" id="GO:0008483">
    <property type="term" value="F:transaminase activity"/>
    <property type="evidence" value="ECO:0007669"/>
    <property type="project" value="UniProtKB-KW"/>
</dbReference>
<proteinExistence type="inferred from homology"/>
<organism evidence="3 4">
    <name type="scientific">Faecousia intestinalis</name>
    <dbReference type="NCBI Taxonomy" id="3133167"/>
    <lineage>
        <taxon>Bacteria</taxon>
        <taxon>Bacillati</taxon>
        <taxon>Bacillota</taxon>
        <taxon>Clostridia</taxon>
        <taxon>Eubacteriales</taxon>
        <taxon>Oscillospiraceae</taxon>
        <taxon>Faecousia</taxon>
    </lineage>
</organism>
<dbReference type="InterPro" id="IPR015422">
    <property type="entry name" value="PyrdxlP-dep_Trfase_small"/>
</dbReference>
<dbReference type="PROSITE" id="PS00105">
    <property type="entry name" value="AA_TRANSFER_CLASS_1"/>
    <property type="match status" value="1"/>
</dbReference>
<dbReference type="Gene3D" id="3.90.1150.10">
    <property type="entry name" value="Aspartate Aminotransferase, domain 1"/>
    <property type="match status" value="1"/>
</dbReference>
<keyword evidence="1 3" id="KW-0032">Aminotransferase</keyword>
<dbReference type="InterPro" id="IPR015421">
    <property type="entry name" value="PyrdxlP-dep_Trfase_major"/>
</dbReference>
<comment type="similarity">
    <text evidence="1">Belongs to the class-I pyridoxal-phosphate-dependent aminotransferase family.</text>
</comment>
<dbReference type="CDD" id="cd00609">
    <property type="entry name" value="AAT_like"/>
    <property type="match status" value="1"/>
</dbReference>
<protein>
    <recommendedName>
        <fullName evidence="1">Aminotransferase</fullName>
        <ecNumber evidence="1">2.6.1.-</ecNumber>
    </recommendedName>
</protein>
<evidence type="ECO:0000259" key="2">
    <source>
        <dbReference type="Pfam" id="PF00155"/>
    </source>
</evidence>